<feature type="domain" description="Aminoglycoside phosphotransferase" evidence="11">
    <location>
        <begin position="96"/>
        <end position="245"/>
    </location>
</feature>
<comment type="catalytic activity">
    <reaction evidence="6">
        <text>(5R)-5-hydroxy-L-lysine + GTP = (5R)-5-phosphooxy-L-lysine + GDP + H(+)</text>
        <dbReference type="Rhea" id="RHEA:19049"/>
        <dbReference type="ChEBI" id="CHEBI:15378"/>
        <dbReference type="ChEBI" id="CHEBI:37565"/>
        <dbReference type="ChEBI" id="CHEBI:57882"/>
        <dbReference type="ChEBI" id="CHEBI:58189"/>
        <dbReference type="ChEBI" id="CHEBI:58357"/>
        <dbReference type="EC" id="2.7.1.81"/>
    </reaction>
</comment>
<feature type="compositionally biased region" description="Pro residues" evidence="10">
    <location>
        <begin position="14"/>
        <end position="28"/>
    </location>
</feature>
<evidence type="ECO:0000259" key="11">
    <source>
        <dbReference type="Pfam" id="PF01636"/>
    </source>
</evidence>
<dbReference type="PANTHER" id="PTHR21064">
    <property type="entry name" value="AMINOGLYCOSIDE PHOSPHOTRANSFERASE DOMAIN-CONTAINING PROTEIN-RELATED"/>
    <property type="match status" value="1"/>
</dbReference>
<feature type="region of interest" description="Disordered" evidence="10">
    <location>
        <begin position="1"/>
        <end position="41"/>
    </location>
</feature>
<evidence type="ECO:0000256" key="9">
    <source>
        <dbReference type="ARBA" id="ARBA00040505"/>
    </source>
</evidence>
<dbReference type="GO" id="GO:0005737">
    <property type="term" value="C:cytoplasm"/>
    <property type="evidence" value="ECO:0007669"/>
    <property type="project" value="UniProtKB-SubCell"/>
</dbReference>
<dbReference type="Proteomes" id="UP000075714">
    <property type="component" value="Unassembled WGS sequence"/>
</dbReference>
<reference evidence="13" key="1">
    <citation type="journal article" date="2016" name="Nat. Commun.">
        <title>The Gonium pectorale genome demonstrates co-option of cell cycle regulation during the evolution of multicellularity.</title>
        <authorList>
            <person name="Hanschen E.R."/>
            <person name="Marriage T.N."/>
            <person name="Ferris P.J."/>
            <person name="Hamaji T."/>
            <person name="Toyoda A."/>
            <person name="Fujiyama A."/>
            <person name="Neme R."/>
            <person name="Noguchi H."/>
            <person name="Minakuchi Y."/>
            <person name="Suzuki M."/>
            <person name="Kawai-Toyooka H."/>
            <person name="Smith D.R."/>
            <person name="Sparks H."/>
            <person name="Anderson J."/>
            <person name="Bakaric R."/>
            <person name="Luria V."/>
            <person name="Karger A."/>
            <person name="Kirschner M.W."/>
            <person name="Durand P.M."/>
            <person name="Michod R.E."/>
            <person name="Nozaki H."/>
            <person name="Olson B.J."/>
        </authorList>
    </citation>
    <scope>NUCLEOTIDE SEQUENCE [LARGE SCALE GENOMIC DNA]</scope>
    <source>
        <strain evidence="13">NIES-2863</strain>
    </source>
</reference>
<dbReference type="PANTHER" id="PTHR21064:SF1">
    <property type="entry name" value="HYDROXYLYSINE KINASE"/>
    <property type="match status" value="1"/>
</dbReference>
<keyword evidence="4" id="KW-0808">Transferase</keyword>
<evidence type="ECO:0000256" key="3">
    <source>
        <dbReference type="ARBA" id="ARBA00022490"/>
    </source>
</evidence>
<keyword evidence="13" id="KW-1185">Reference proteome</keyword>
<gene>
    <name evidence="12" type="ORF">GPECTOR_4g1007</name>
</gene>
<evidence type="ECO:0000256" key="8">
    <source>
        <dbReference type="ARBA" id="ARBA00038873"/>
    </source>
</evidence>
<evidence type="ECO:0000256" key="7">
    <source>
        <dbReference type="ARBA" id="ARBA00037368"/>
    </source>
</evidence>
<feature type="compositionally biased region" description="Low complexity" evidence="10">
    <location>
        <begin position="81"/>
        <end position="92"/>
    </location>
</feature>
<dbReference type="EMBL" id="LSYV01000005">
    <property type="protein sequence ID" value="KXZ54456.1"/>
    <property type="molecule type" value="Genomic_DNA"/>
</dbReference>
<comment type="similarity">
    <text evidence="2">Belongs to the aminoglycoside phosphotransferase family.</text>
</comment>
<comment type="subcellular location">
    <subcellularLocation>
        <location evidence="1">Cytoplasm</location>
    </subcellularLocation>
</comment>
<dbReference type="OrthoDB" id="9973935at2759"/>
<evidence type="ECO:0000256" key="1">
    <source>
        <dbReference type="ARBA" id="ARBA00004496"/>
    </source>
</evidence>
<dbReference type="InterPro" id="IPR050249">
    <property type="entry name" value="Pseudomonas-type_ThrB"/>
</dbReference>
<evidence type="ECO:0000256" key="10">
    <source>
        <dbReference type="SAM" id="MobiDB-lite"/>
    </source>
</evidence>
<dbReference type="STRING" id="33097.A0A150GX24"/>
<proteinExistence type="inferred from homology"/>
<dbReference type="Pfam" id="PF01636">
    <property type="entry name" value="APH"/>
    <property type="match status" value="1"/>
</dbReference>
<evidence type="ECO:0000256" key="2">
    <source>
        <dbReference type="ARBA" id="ARBA00006219"/>
    </source>
</evidence>
<dbReference type="AlphaFoldDB" id="A0A150GX24"/>
<sequence>MQRVQAAGVLTNAPLPPIAPSLGDPPAPNRGGKGGGADAADGAVPCRIAAADGEAGAPHPQPRCPDASGAAGAAAGGGAEMDGAAAEGAEGTELGDEANGSAHWHVVRCVTYVRGRLLSSVEHLTPELLRSLGRMMGRVTAALAGWLPPALALAACGRSDWHPEAGCEVLRRLVPDLSTFDQERRSMLLHVADELERAAPRLASPGVPRQVCHADANDDNCVVSDDGRTVVGLIDYGDLAIMPRAGYQEVVPLGADELALLPLLLRGRLAQSLAMGAASVAADPGNAAYLMQTQRPGWRVIRLLTPGSVLPEEGLLQLLVEASRS</sequence>
<accession>A0A150GX24</accession>
<dbReference type="InterPro" id="IPR002575">
    <property type="entry name" value="Aminoglycoside_PTrfase"/>
</dbReference>
<name>A0A150GX24_GONPE</name>
<dbReference type="InterPro" id="IPR011009">
    <property type="entry name" value="Kinase-like_dom_sf"/>
</dbReference>
<evidence type="ECO:0000313" key="13">
    <source>
        <dbReference type="Proteomes" id="UP000075714"/>
    </source>
</evidence>
<keyword evidence="3" id="KW-0963">Cytoplasm</keyword>
<evidence type="ECO:0000256" key="6">
    <source>
        <dbReference type="ARBA" id="ARBA00036820"/>
    </source>
</evidence>
<dbReference type="EC" id="2.7.1.81" evidence="8"/>
<feature type="region of interest" description="Disordered" evidence="10">
    <location>
        <begin position="53"/>
        <end position="98"/>
    </location>
</feature>
<dbReference type="GO" id="GO:0047992">
    <property type="term" value="F:hydroxylysine kinase activity"/>
    <property type="evidence" value="ECO:0007669"/>
    <property type="project" value="UniProtKB-EC"/>
</dbReference>
<evidence type="ECO:0000313" key="12">
    <source>
        <dbReference type="EMBL" id="KXZ54456.1"/>
    </source>
</evidence>
<evidence type="ECO:0000256" key="4">
    <source>
        <dbReference type="ARBA" id="ARBA00022679"/>
    </source>
</evidence>
<protein>
    <recommendedName>
        <fullName evidence="9">Hydroxylysine kinase</fullName>
        <ecNumber evidence="8">2.7.1.81</ecNumber>
    </recommendedName>
</protein>
<dbReference type="Gene3D" id="3.90.1200.10">
    <property type="match status" value="1"/>
</dbReference>
<evidence type="ECO:0000256" key="5">
    <source>
        <dbReference type="ARBA" id="ARBA00022777"/>
    </source>
</evidence>
<organism evidence="12 13">
    <name type="scientific">Gonium pectorale</name>
    <name type="common">Green alga</name>
    <dbReference type="NCBI Taxonomy" id="33097"/>
    <lineage>
        <taxon>Eukaryota</taxon>
        <taxon>Viridiplantae</taxon>
        <taxon>Chlorophyta</taxon>
        <taxon>core chlorophytes</taxon>
        <taxon>Chlorophyceae</taxon>
        <taxon>CS clade</taxon>
        <taxon>Chlamydomonadales</taxon>
        <taxon>Volvocaceae</taxon>
        <taxon>Gonium</taxon>
    </lineage>
</organism>
<keyword evidence="5" id="KW-0418">Kinase</keyword>
<comment type="function">
    <text evidence="7">Catalyzes the GTP-dependent phosphorylation of 5-hydroxy-L-lysine.</text>
</comment>
<comment type="caution">
    <text evidence="12">The sequence shown here is derived from an EMBL/GenBank/DDBJ whole genome shotgun (WGS) entry which is preliminary data.</text>
</comment>
<dbReference type="SUPFAM" id="SSF56112">
    <property type="entry name" value="Protein kinase-like (PK-like)"/>
    <property type="match status" value="1"/>
</dbReference>